<dbReference type="Proteomes" id="UP000027265">
    <property type="component" value="Unassembled WGS sequence"/>
</dbReference>
<organism evidence="2 3">
    <name type="scientific">Jaapia argillacea MUCL 33604</name>
    <dbReference type="NCBI Taxonomy" id="933084"/>
    <lineage>
        <taxon>Eukaryota</taxon>
        <taxon>Fungi</taxon>
        <taxon>Dikarya</taxon>
        <taxon>Basidiomycota</taxon>
        <taxon>Agaricomycotina</taxon>
        <taxon>Agaricomycetes</taxon>
        <taxon>Agaricomycetidae</taxon>
        <taxon>Jaapiales</taxon>
        <taxon>Jaapiaceae</taxon>
        <taxon>Jaapia</taxon>
    </lineage>
</organism>
<reference evidence="3" key="1">
    <citation type="journal article" date="2014" name="Proc. Natl. Acad. Sci. U.S.A.">
        <title>Extensive sampling of basidiomycete genomes demonstrates inadequacy of the white-rot/brown-rot paradigm for wood decay fungi.</title>
        <authorList>
            <person name="Riley R."/>
            <person name="Salamov A.A."/>
            <person name="Brown D.W."/>
            <person name="Nagy L.G."/>
            <person name="Floudas D."/>
            <person name="Held B.W."/>
            <person name="Levasseur A."/>
            <person name="Lombard V."/>
            <person name="Morin E."/>
            <person name="Otillar R."/>
            <person name="Lindquist E.A."/>
            <person name="Sun H."/>
            <person name="LaButti K.M."/>
            <person name="Schmutz J."/>
            <person name="Jabbour D."/>
            <person name="Luo H."/>
            <person name="Baker S.E."/>
            <person name="Pisabarro A.G."/>
            <person name="Walton J.D."/>
            <person name="Blanchette R.A."/>
            <person name="Henrissat B."/>
            <person name="Martin F."/>
            <person name="Cullen D."/>
            <person name="Hibbett D.S."/>
            <person name="Grigoriev I.V."/>
        </authorList>
    </citation>
    <scope>NUCLEOTIDE SEQUENCE [LARGE SCALE GENOMIC DNA]</scope>
    <source>
        <strain evidence="3">MUCL 33604</strain>
    </source>
</reference>
<evidence type="ECO:0000313" key="2">
    <source>
        <dbReference type="EMBL" id="KDQ53195.1"/>
    </source>
</evidence>
<sequence>MPYSFPPVFEPSLYSPSSIMTTYTGVSRVKSQRVAITMDLEDLRAIFHMPPAPLRRLPSRGCQLNPIVIDAEEESLPEKLEPDNQELPRDLHAGASTHAEGPQPKERRDFRVPQEVSTSNGTVNRQLNGHLQEQRAQKPLIDEAIQESVLKRKFRKFPTAQRWFGWFEMTSPEPRLAPPSPPLLSGAQLGDLFVHHVTGGTGALRQVWLHTEDGGWQQFDEAQSTPLYPGRVLIFTPQGHASWVLKSTRNKYAWRARRPT</sequence>
<name>A0A067PH78_9AGAM</name>
<dbReference type="HOGENOM" id="CLU_1069839_0_0_1"/>
<gene>
    <name evidence="2" type="ORF">JAAARDRAFT_72704</name>
</gene>
<dbReference type="InParanoid" id="A0A067PH78"/>
<dbReference type="EMBL" id="KL197735">
    <property type="protein sequence ID" value="KDQ53195.1"/>
    <property type="molecule type" value="Genomic_DNA"/>
</dbReference>
<keyword evidence="3" id="KW-1185">Reference proteome</keyword>
<accession>A0A067PH78</accession>
<evidence type="ECO:0000313" key="3">
    <source>
        <dbReference type="Proteomes" id="UP000027265"/>
    </source>
</evidence>
<feature type="region of interest" description="Disordered" evidence="1">
    <location>
        <begin position="94"/>
        <end position="122"/>
    </location>
</feature>
<dbReference type="AlphaFoldDB" id="A0A067PH78"/>
<proteinExistence type="predicted"/>
<evidence type="ECO:0000256" key="1">
    <source>
        <dbReference type="SAM" id="MobiDB-lite"/>
    </source>
</evidence>
<feature type="compositionally biased region" description="Basic and acidic residues" evidence="1">
    <location>
        <begin position="103"/>
        <end position="112"/>
    </location>
</feature>
<protein>
    <submittedName>
        <fullName evidence="2">Uncharacterized protein</fullName>
    </submittedName>
</protein>